<comment type="caution">
    <text evidence="2">The sequence shown here is derived from an EMBL/GenBank/DDBJ whole genome shotgun (WGS) entry which is preliminary data.</text>
</comment>
<sequence>MHTEDAFERLIVEHLVRHGGYEPRGGAAFDPEAALAVHAGYDARRALIPAEVIAFVSTTQPKPWGKLREIHGATLDERFIDALCKVLDQRGLLAVIRQGFKFHGQQIRLAYFRPGNTLNPAVWDLYAQNRLRVVRQLRFDPDTEQALDLALFINGLPIATAELKNAMTGQTVADARRQYRRDRDPKAPLFRFKARALVHFAVDTDEVWMSTRLSGLSTRFLPFNRGHDGGAGNPPVEGKHRSAYLWEEIWQRDNLLELVGRFLHLQTEQVKDPDSDKVRVKETLIFPRYHQWDGVRRLLAAAREHGAGSNYLVQHSAGSGKSNTIAWLAHRLASLHNGEDDKVYDAVIVLTDRRVLDQQLQDTIYQFEHKSGVVEKIDTDSTQLAKALEAGVPIIISTIHKFGFIQDKLQALPDRRYAIVVDEAHSSQTGEMAVTVKELLSDSSLAARLEADGEELSTPDQLALRAALFRGPQRNMSFFAFTATPKHKTLELFGHKGPDGKPAPFHLYSMRQAIEEGFILDVLKGYTTYKRFFQIAKSVADDPELDKKKAAAALARFVNLHPTNLAQKTEIIVEHFRACVMHQLKGRAKAMLVTSSRLMAVRYKQAFDAYLKEKGYTDHLRCLVAFSGEVQDPDAPGVSYSEPQMNGGIKEAELPGRFASSRYQLLIVANKYQTGFDQPLLCAMYVDKRLDGIQAVQTLSRLNRTCPGKEETFVLDFVNERESILASFQNYYETTTTADEVDPQRLYELQHELDEFQVYTSAEVDELAAVFFKLKAEQQLSDNARLNAWIDPAVDRFKALRVNPADEDGQQRQEDFRGKLNAFKNLYAFLGQIVPFADPDLEKRYLFARLLLRKLPRPDQGDPVDLEGDVALASYKLKLEEEGDLVLRADGVGELTGPEYTGTGAAKTPKERLSTIIQVINERFGTDFDAQDLVDGVTAQLLADVGLRQAARVNDKGNFAVPFREALDDALVSRHEKHGDFINQLFQDEDLAEFFRGWMLEQVYKRFHEPTTSLG</sequence>
<dbReference type="Gene3D" id="3.90.1570.50">
    <property type="match status" value="1"/>
</dbReference>
<evidence type="ECO:0000313" key="2">
    <source>
        <dbReference type="EMBL" id="KXX64637.1"/>
    </source>
</evidence>
<dbReference type="EMBL" id="LSYU01000050">
    <property type="protein sequence ID" value="KXX64637.1"/>
    <property type="molecule type" value="Genomic_DNA"/>
</dbReference>
<protein>
    <recommendedName>
        <fullName evidence="1">Helicase ATP-binding domain-containing protein</fullName>
    </recommendedName>
</protein>
<dbReference type="Pfam" id="PF04313">
    <property type="entry name" value="HSDR_N"/>
    <property type="match status" value="1"/>
</dbReference>
<organism evidence="2 3">
    <name type="scientific">Marichromatium gracile</name>
    <name type="common">Chromatium gracile</name>
    <dbReference type="NCBI Taxonomy" id="1048"/>
    <lineage>
        <taxon>Bacteria</taxon>
        <taxon>Pseudomonadati</taxon>
        <taxon>Pseudomonadota</taxon>
        <taxon>Gammaproteobacteria</taxon>
        <taxon>Chromatiales</taxon>
        <taxon>Chromatiaceae</taxon>
        <taxon>Marichromatium</taxon>
    </lineage>
</organism>
<reference evidence="2 3" key="1">
    <citation type="submission" date="2016-02" db="EMBL/GenBank/DDBJ databases">
        <title>Genome sequence of Marichromatium gracile YL-28, a purple sulfur bacterium.</title>
        <authorList>
            <person name="Zhao C."/>
            <person name="Hong X."/>
            <person name="Chen S."/>
            <person name="Yang S."/>
        </authorList>
    </citation>
    <scope>NUCLEOTIDE SEQUENCE [LARGE SCALE GENOMIC DNA]</scope>
    <source>
        <strain evidence="2 3">YL28</strain>
    </source>
</reference>
<evidence type="ECO:0000313" key="3">
    <source>
        <dbReference type="Proteomes" id="UP000075766"/>
    </source>
</evidence>
<accession>A0ABR5VJR1</accession>
<dbReference type="Pfam" id="PF22679">
    <property type="entry name" value="T1R_D3-like"/>
    <property type="match status" value="1"/>
</dbReference>
<dbReference type="Gene3D" id="3.40.50.300">
    <property type="entry name" value="P-loop containing nucleotide triphosphate hydrolases"/>
    <property type="match status" value="2"/>
</dbReference>
<dbReference type="SMART" id="SM00487">
    <property type="entry name" value="DEXDc"/>
    <property type="match status" value="1"/>
</dbReference>
<name>A0ABR5VJR1_MARGR</name>
<dbReference type="PROSITE" id="PS51192">
    <property type="entry name" value="HELICASE_ATP_BIND_1"/>
    <property type="match status" value="1"/>
</dbReference>
<dbReference type="Proteomes" id="UP000075766">
    <property type="component" value="Unassembled WGS sequence"/>
</dbReference>
<gene>
    <name evidence="2" type="ORF">AY586_13070</name>
</gene>
<proteinExistence type="predicted"/>
<evidence type="ECO:0000259" key="1">
    <source>
        <dbReference type="PROSITE" id="PS51192"/>
    </source>
</evidence>
<dbReference type="InterPro" id="IPR040980">
    <property type="entry name" value="SWI2_SNF2"/>
</dbReference>
<dbReference type="InterPro" id="IPR027417">
    <property type="entry name" value="P-loop_NTPase"/>
</dbReference>
<dbReference type="SUPFAM" id="SSF52540">
    <property type="entry name" value="P-loop containing nucleoside triphosphate hydrolases"/>
    <property type="match status" value="1"/>
</dbReference>
<dbReference type="InterPro" id="IPR055180">
    <property type="entry name" value="HsdR_RecA-like_helicase_dom_2"/>
</dbReference>
<dbReference type="PANTHER" id="PTHR42927:SF1">
    <property type="entry name" value="HELICASE SUPERFAMILY 1 AND 2 DOMAIN-CONTAINING PROTEIN"/>
    <property type="match status" value="1"/>
</dbReference>
<feature type="domain" description="Helicase ATP-binding" evidence="1">
    <location>
        <begin position="302"/>
        <end position="503"/>
    </location>
</feature>
<dbReference type="InterPro" id="IPR014001">
    <property type="entry name" value="Helicase_ATP-bd"/>
</dbReference>
<keyword evidence="3" id="KW-1185">Reference proteome</keyword>
<dbReference type="PANTHER" id="PTHR42927">
    <property type="entry name" value="HELICASE SUPERFAMILY 1 AND 2 DOMAIN-CONTAINING PROTEIN"/>
    <property type="match status" value="1"/>
</dbReference>
<dbReference type="InterPro" id="IPR007409">
    <property type="entry name" value="Restrct_endonuc_type1_HsdR_N"/>
</dbReference>
<dbReference type="Pfam" id="PF18766">
    <property type="entry name" value="SWI2_SNF2"/>
    <property type="match status" value="1"/>
</dbReference>